<dbReference type="Pfam" id="PF01453">
    <property type="entry name" value="B_lectin"/>
    <property type="match status" value="1"/>
</dbReference>
<dbReference type="InterPro" id="IPR003609">
    <property type="entry name" value="Pan_app"/>
</dbReference>
<evidence type="ECO:0000259" key="9">
    <source>
        <dbReference type="PROSITE" id="PS50011"/>
    </source>
</evidence>
<evidence type="ECO:0008006" key="13">
    <source>
        <dbReference type="Google" id="ProtNLM"/>
    </source>
</evidence>
<proteinExistence type="predicted"/>
<comment type="subcellular location">
    <subcellularLocation>
        <location evidence="1">Membrane</location>
        <topology evidence="1">Single-pass membrane protein</topology>
    </subcellularLocation>
</comment>
<evidence type="ECO:0000259" key="11">
    <source>
        <dbReference type="PROSITE" id="PS50948"/>
    </source>
</evidence>
<feature type="transmembrane region" description="Helical" evidence="8">
    <location>
        <begin position="268"/>
        <end position="291"/>
    </location>
</feature>
<dbReference type="Gene3D" id="2.90.10.10">
    <property type="entry name" value="Bulb-type lectin domain"/>
    <property type="match status" value="1"/>
</dbReference>
<dbReference type="InterPro" id="IPR001480">
    <property type="entry name" value="Bulb-type_lectin_dom"/>
</dbReference>
<dbReference type="PANTHER" id="PTHR47974">
    <property type="entry name" value="OS07G0415500 PROTEIN"/>
    <property type="match status" value="1"/>
</dbReference>
<evidence type="ECO:0000256" key="5">
    <source>
        <dbReference type="ARBA" id="ARBA00023136"/>
    </source>
</evidence>
<evidence type="ECO:0000313" key="12">
    <source>
        <dbReference type="EMBL" id="SPD10132.1"/>
    </source>
</evidence>
<dbReference type="SUPFAM" id="SSF51110">
    <property type="entry name" value="alpha-D-mannose-specific plant lectins"/>
    <property type="match status" value="1"/>
</dbReference>
<keyword evidence="4 8" id="KW-1133">Transmembrane helix</keyword>
<evidence type="ECO:0000259" key="10">
    <source>
        <dbReference type="PROSITE" id="PS50927"/>
    </source>
</evidence>
<keyword evidence="6" id="KW-1015">Disulfide bond</keyword>
<keyword evidence="3" id="KW-0732">Signal</keyword>
<evidence type="ECO:0000256" key="3">
    <source>
        <dbReference type="ARBA" id="ARBA00022729"/>
    </source>
</evidence>
<dbReference type="Gene3D" id="1.10.510.10">
    <property type="entry name" value="Transferase(Phosphotransferase) domain 1"/>
    <property type="match status" value="1"/>
</dbReference>
<dbReference type="GO" id="GO:0004672">
    <property type="term" value="F:protein kinase activity"/>
    <property type="evidence" value="ECO:0007669"/>
    <property type="project" value="InterPro"/>
</dbReference>
<feature type="domain" description="Protein kinase" evidence="9">
    <location>
        <begin position="84"/>
        <end position="507"/>
    </location>
</feature>
<dbReference type="GO" id="GO:0005524">
    <property type="term" value="F:ATP binding"/>
    <property type="evidence" value="ECO:0007669"/>
    <property type="project" value="InterPro"/>
</dbReference>
<name>A0A2N9HDA4_FAGSY</name>
<dbReference type="GO" id="GO:0016020">
    <property type="term" value="C:membrane"/>
    <property type="evidence" value="ECO:0007669"/>
    <property type="project" value="UniProtKB-SubCell"/>
</dbReference>
<dbReference type="CDD" id="cd01098">
    <property type="entry name" value="PAN_AP_plant"/>
    <property type="match status" value="1"/>
</dbReference>
<dbReference type="InterPro" id="IPR000719">
    <property type="entry name" value="Prot_kinase_dom"/>
</dbReference>
<dbReference type="InterPro" id="IPR036426">
    <property type="entry name" value="Bulb-type_lectin_dom_sf"/>
</dbReference>
<feature type="domain" description="Apple" evidence="11">
    <location>
        <begin position="149"/>
        <end position="231"/>
    </location>
</feature>
<dbReference type="PANTHER" id="PTHR47974:SF3">
    <property type="entry name" value="RECEPTOR-LIKE SERINE_THREONINE-PROTEIN KINASE"/>
    <property type="match status" value="1"/>
</dbReference>
<evidence type="ECO:0000256" key="1">
    <source>
        <dbReference type="ARBA" id="ARBA00004167"/>
    </source>
</evidence>
<keyword evidence="2 8" id="KW-0812">Transmembrane</keyword>
<accession>A0A2N9HDA4</accession>
<dbReference type="EMBL" id="OIVN01003297">
    <property type="protein sequence ID" value="SPD10132.1"/>
    <property type="molecule type" value="Genomic_DNA"/>
</dbReference>
<reference evidence="12" key="1">
    <citation type="submission" date="2018-02" db="EMBL/GenBank/DDBJ databases">
        <authorList>
            <person name="Cohen D.B."/>
            <person name="Kent A.D."/>
        </authorList>
    </citation>
    <scope>NUCLEOTIDE SEQUENCE</scope>
</reference>
<evidence type="ECO:0000256" key="6">
    <source>
        <dbReference type="ARBA" id="ARBA00023157"/>
    </source>
</evidence>
<gene>
    <name evidence="12" type="ORF">FSB_LOCUS38014</name>
</gene>
<dbReference type="InterPro" id="IPR011009">
    <property type="entry name" value="Kinase-like_dom_sf"/>
</dbReference>
<feature type="domain" description="Bulb-type lectin" evidence="10">
    <location>
        <begin position="1"/>
        <end position="74"/>
    </location>
</feature>
<sequence>MANRDDPVDGRGSKLSVLNEGKLILTNSVGITVWTTRTSALTSSEATNLQLQLLNTGNLVLHNSKSSVFIWQSFDSPTDTLLPQQALTMVSSPTMSSLYLAGSIGLTDPGQAGRRLTLDPDGNLRLYSLQRDEWEMGLGCNMAKFSISCNNTDESSFVQLAHVEYYGSDIEFHENATFQFCRDECLKRCDCNGFQYKFNAPSGYSNCYPKFLLLSGHHSPNFEGDFYLRLPKASPFNNKTPDEEKSWECSANISKQQRRTYENKTVKLLLWFAIAVGGVEVTCILLVWFFLLRTSKHPDSDPASQGYLLTNRFKRFSFDELRKATRGFKEVIGRGALLPETGCSNQATKSSKHPDYQPKVADFGLSKLVSRSMSDHSSFSRMRGTRGYMAPEWVYNLPITSKVDVYSYGIVLLEMVTGKSPNNMNTSDSGETREHKRLVTLVREHINIGTTTSKPWIEEFIDPMMAGKYDKAKMELLVKVALQCVAEDKNERPTMNQVVEMLIGHED</sequence>
<evidence type="ECO:0000256" key="8">
    <source>
        <dbReference type="SAM" id="Phobius"/>
    </source>
</evidence>
<keyword evidence="7" id="KW-0325">Glycoprotein</keyword>
<evidence type="ECO:0000256" key="2">
    <source>
        <dbReference type="ARBA" id="ARBA00022692"/>
    </source>
</evidence>
<dbReference type="PROSITE" id="PS50011">
    <property type="entry name" value="PROTEIN_KINASE_DOM"/>
    <property type="match status" value="1"/>
</dbReference>
<keyword evidence="5 8" id="KW-0472">Membrane</keyword>
<dbReference type="AlphaFoldDB" id="A0A2N9HDA4"/>
<dbReference type="Pfam" id="PF00069">
    <property type="entry name" value="Pkinase"/>
    <property type="match status" value="1"/>
</dbReference>
<organism evidence="12">
    <name type="scientific">Fagus sylvatica</name>
    <name type="common">Beechnut</name>
    <dbReference type="NCBI Taxonomy" id="28930"/>
    <lineage>
        <taxon>Eukaryota</taxon>
        <taxon>Viridiplantae</taxon>
        <taxon>Streptophyta</taxon>
        <taxon>Embryophyta</taxon>
        <taxon>Tracheophyta</taxon>
        <taxon>Spermatophyta</taxon>
        <taxon>Magnoliopsida</taxon>
        <taxon>eudicotyledons</taxon>
        <taxon>Gunneridae</taxon>
        <taxon>Pentapetalae</taxon>
        <taxon>rosids</taxon>
        <taxon>fabids</taxon>
        <taxon>Fagales</taxon>
        <taxon>Fagaceae</taxon>
        <taxon>Fagus</taxon>
    </lineage>
</organism>
<protein>
    <recommendedName>
        <fullName evidence="13">Bulb-type lectin domain-containing protein</fullName>
    </recommendedName>
</protein>
<evidence type="ECO:0000256" key="4">
    <source>
        <dbReference type="ARBA" id="ARBA00022989"/>
    </source>
</evidence>
<dbReference type="SUPFAM" id="SSF56112">
    <property type="entry name" value="Protein kinase-like (PK-like)"/>
    <property type="match status" value="1"/>
</dbReference>
<dbReference type="PROSITE" id="PS50927">
    <property type="entry name" value="BULB_LECTIN"/>
    <property type="match status" value="1"/>
</dbReference>
<dbReference type="PROSITE" id="PS50948">
    <property type="entry name" value="PAN"/>
    <property type="match status" value="1"/>
</dbReference>
<dbReference type="SMART" id="SM00220">
    <property type="entry name" value="S_TKc"/>
    <property type="match status" value="1"/>
</dbReference>
<evidence type="ECO:0000256" key="7">
    <source>
        <dbReference type="ARBA" id="ARBA00023180"/>
    </source>
</evidence>